<organism evidence="4 5">
    <name type="scientific">Wickerhamomyces mucosus</name>
    <dbReference type="NCBI Taxonomy" id="1378264"/>
    <lineage>
        <taxon>Eukaryota</taxon>
        <taxon>Fungi</taxon>
        <taxon>Dikarya</taxon>
        <taxon>Ascomycota</taxon>
        <taxon>Saccharomycotina</taxon>
        <taxon>Saccharomycetes</taxon>
        <taxon>Phaffomycetales</taxon>
        <taxon>Wickerhamomycetaceae</taxon>
        <taxon>Wickerhamomyces</taxon>
    </lineage>
</organism>
<proteinExistence type="inferred from homology"/>
<evidence type="ECO:0000313" key="4">
    <source>
        <dbReference type="EMBL" id="KAH3667072.1"/>
    </source>
</evidence>
<evidence type="ECO:0008006" key="6">
    <source>
        <dbReference type="Google" id="ProtNLM"/>
    </source>
</evidence>
<comment type="caution">
    <text evidence="4">The sequence shown here is derived from an EMBL/GenBank/DDBJ whole genome shotgun (WGS) entry which is preliminary data.</text>
</comment>
<sequence>MGFKLQLTATLEGLTDLSPKDTQENPFEYTFLIECTQCREQHDKEITINRFEKHEISGSRGEANFVFKCKNCRKESTISIERTKNVYTIEDSGKSVDFLSIEARGLDIVKFLPENGFFISKGAESITKFDDIDLSEGEFYDYDDNAGAEVSITDISWDIVRS</sequence>
<evidence type="ECO:0000256" key="1">
    <source>
        <dbReference type="ARBA" id="ARBA00007818"/>
    </source>
</evidence>
<dbReference type="PANTHER" id="PTHR12857:SF0">
    <property type="entry name" value="CXXC MOTIF CONTAINING ZINC BINDING PROTEIN"/>
    <property type="match status" value="1"/>
</dbReference>
<dbReference type="Proteomes" id="UP000769528">
    <property type="component" value="Unassembled WGS sequence"/>
</dbReference>
<dbReference type="GO" id="GO:0008270">
    <property type="term" value="F:zinc ion binding"/>
    <property type="evidence" value="ECO:0007669"/>
    <property type="project" value="TreeGrafter"/>
</dbReference>
<evidence type="ECO:0000313" key="5">
    <source>
        <dbReference type="Proteomes" id="UP000769528"/>
    </source>
</evidence>
<dbReference type="InterPro" id="IPR008584">
    <property type="entry name" value="CXXC_Zn-binding_euk"/>
</dbReference>
<name>A0A9P8P873_9ASCO</name>
<keyword evidence="2" id="KW-0479">Metal-binding</keyword>
<dbReference type="Pfam" id="PF05907">
    <property type="entry name" value="CXXC_Zn-b_euk"/>
    <property type="match status" value="1"/>
</dbReference>
<comment type="similarity">
    <text evidence="1">Belongs to the UPF0587 family.</text>
</comment>
<dbReference type="SUPFAM" id="SSF141678">
    <property type="entry name" value="MAL13P1.257-like"/>
    <property type="match status" value="1"/>
</dbReference>
<reference evidence="4" key="2">
    <citation type="submission" date="2021-01" db="EMBL/GenBank/DDBJ databases">
        <authorList>
            <person name="Schikora-Tamarit M.A."/>
        </authorList>
    </citation>
    <scope>NUCLEOTIDE SEQUENCE</scope>
    <source>
        <strain evidence="4">CBS6341</strain>
    </source>
</reference>
<dbReference type="OrthoDB" id="10248838at2759"/>
<keyword evidence="5" id="KW-1185">Reference proteome</keyword>
<dbReference type="AlphaFoldDB" id="A0A9P8P873"/>
<evidence type="ECO:0000256" key="3">
    <source>
        <dbReference type="ARBA" id="ARBA00022833"/>
    </source>
</evidence>
<evidence type="ECO:0000256" key="2">
    <source>
        <dbReference type="ARBA" id="ARBA00022723"/>
    </source>
</evidence>
<gene>
    <name evidence="4" type="ORF">WICMUC_005419</name>
</gene>
<keyword evidence="3" id="KW-0862">Zinc</keyword>
<dbReference type="PANTHER" id="PTHR12857">
    <property type="entry name" value="CXXC MOTIF CONTAINING ZINC BINDING PROTEIN"/>
    <property type="match status" value="1"/>
</dbReference>
<dbReference type="EMBL" id="JAEUBF010001392">
    <property type="protein sequence ID" value="KAH3667072.1"/>
    <property type="molecule type" value="Genomic_DNA"/>
</dbReference>
<protein>
    <recommendedName>
        <fullName evidence="6">DUF866-domain-containing protein</fullName>
    </recommendedName>
</protein>
<accession>A0A9P8P873</accession>
<reference evidence="4" key="1">
    <citation type="journal article" date="2021" name="Open Biol.">
        <title>Shared evolutionary footprints suggest mitochondrial oxidative damage underlies multiple complex I losses in fungi.</title>
        <authorList>
            <person name="Schikora-Tamarit M.A."/>
            <person name="Marcet-Houben M."/>
            <person name="Nosek J."/>
            <person name="Gabaldon T."/>
        </authorList>
    </citation>
    <scope>NUCLEOTIDE SEQUENCE</scope>
    <source>
        <strain evidence="4">CBS6341</strain>
    </source>
</reference>